<dbReference type="EMBL" id="CP090036">
    <property type="protein sequence ID" value="UPK98639.1"/>
    <property type="molecule type" value="Genomic_DNA"/>
</dbReference>
<accession>A0ACD3ZBK3</accession>
<evidence type="ECO:0000313" key="2">
    <source>
        <dbReference type="Proteomes" id="UP000830768"/>
    </source>
</evidence>
<evidence type="ECO:0000313" key="1">
    <source>
        <dbReference type="EMBL" id="UPK98639.1"/>
    </source>
</evidence>
<reference evidence="1" key="1">
    <citation type="submission" date="2021-11" db="EMBL/GenBank/DDBJ databases">
        <title>Fusarium solani-melongenae Genome sequencing and assembly.</title>
        <authorList>
            <person name="Xie S."/>
            <person name="Huang L."/>
            <person name="Zhang X."/>
        </authorList>
    </citation>
    <scope>NUCLEOTIDE SEQUENCE</scope>
    <source>
        <strain evidence="1">CRI 24-3</strain>
    </source>
</reference>
<organism evidence="1 2">
    <name type="scientific">Fusarium solani subsp. cucurbitae</name>
    <name type="common">Neocosmosporum cucurbitae</name>
    <dbReference type="NCBI Taxonomy" id="2747967"/>
    <lineage>
        <taxon>Eukaryota</taxon>
        <taxon>Fungi</taxon>
        <taxon>Dikarya</taxon>
        <taxon>Ascomycota</taxon>
        <taxon>Pezizomycotina</taxon>
        <taxon>Sordariomycetes</taxon>
        <taxon>Hypocreomycetidae</taxon>
        <taxon>Hypocreales</taxon>
        <taxon>Nectriaceae</taxon>
        <taxon>Fusarium</taxon>
        <taxon>Fusarium solani species complex</taxon>
    </lineage>
</organism>
<keyword evidence="2" id="KW-1185">Reference proteome</keyword>
<proteinExistence type="predicted"/>
<gene>
    <name evidence="1" type="ORF">LCI18_009574</name>
</gene>
<dbReference type="Proteomes" id="UP000830768">
    <property type="component" value="Chromosome 8"/>
</dbReference>
<sequence length="1008" mass="113961">MLQEEHRKHGDVPFEFFNLSQGSKRSKPSAIASSAQEASSRNPLVPTANRLLAAVGCDYQDGPDEFWQSNKKLFARKIRLGLQNGINMNITWAQSEIDPPWPKMGPPYGCCINIPPLPPGPLWFFRNTPLHQALAHKDFETAELILQAGANPDIYNFHGLTPLHQALLEDRHDEILFLLSHGADANAPTIHDKLRLSNEIRADSSEGVLPIHRAIWAGNLSMMRLLLENGADYSWISSDGWNLLDLALLAGNSRVMAFLMSHGLQLSPSPAATSSLPDERNSSKKLLAVSTSRLLVPPAELYPVYCHIMSQVDYPHNDSSAPSAMILQAAESMIEIFLAPLHRMAASKSQESRENLCNRCSKFQSLLRHHSAKDSQSPRFDFQVHENWQQLEASASNGCPLCNLIADTLGHARTHMGPGKGEPSSSGASEVQIETEIEETSKAILLHVSDDIEVQCGQLYERFRVSEQDEDIISNIKVTHDEELLGTGSEQAFFTARAWLHNCRLSPQHSVCQQYPKVLQTAEKEYPLRLVRVGDGLDHIVLIEDVTDSMSYTALSYYRESSEIATQTTQANLETHMKGIPLEKLPTLFQEAILATRGLGIEFIWIETLCIIQDDRRDWGYHVQRIPEIFSHAELTISSLVANSTSDRLFCPRPTRSLSIVPTEVWRCKKDRGNFEAGVNRCYTLSRRWLVEQSVARKGPIHSEVWAFQEHLFSRRILHFGDGMLHWECPCRHTTEADPTPISSLSTTEWQEARNRLLQGGSSGLATFWMKQIERYSKLTISNPSERLPAFLGFSRYMEKQLQSTCLGGIMMGENLLQNLCWNVKLPGVEEVVLPTWTWVSQPTEVSFRFAPKQETHEGIIPLATLVSTDAKVDESTIQVPGSLTLKGSLYPSRLLRDFSIKADKRPLSLFPFWDRKNYESREDYYAFDLLGYSCEKNQAWISYHLNRSQPAKMLLMLEPADETLTRFRRLGLGLLAWNEYYPSHGSVPIRPMWIDDETRFEDTITLV</sequence>
<name>A0ACD3ZBK3_FUSSC</name>
<protein>
    <submittedName>
        <fullName evidence="1">Uncharacterized protein</fullName>
    </submittedName>
</protein>